<dbReference type="AlphaFoldDB" id="A0A7Z0E7B2"/>
<accession>A0A7Z0E7B2</accession>
<keyword evidence="1" id="KW-1133">Transmembrane helix</keyword>
<keyword evidence="1" id="KW-0472">Membrane</keyword>
<dbReference type="RefSeq" id="WP_179441227.1">
    <property type="nucleotide sequence ID" value="NZ_BAAALK010000006.1"/>
</dbReference>
<proteinExistence type="predicted"/>
<protein>
    <submittedName>
        <fullName evidence="2">Uncharacterized protein</fullName>
    </submittedName>
</protein>
<evidence type="ECO:0000313" key="2">
    <source>
        <dbReference type="EMBL" id="NYJ16246.1"/>
    </source>
</evidence>
<reference evidence="2 3" key="1">
    <citation type="submission" date="2020-07" db="EMBL/GenBank/DDBJ databases">
        <title>Sequencing the genomes of 1000 actinobacteria strains.</title>
        <authorList>
            <person name="Klenk H.-P."/>
        </authorList>
    </citation>
    <scope>NUCLEOTIDE SEQUENCE [LARGE SCALE GENOMIC DNA]</scope>
    <source>
        <strain evidence="2 3">DSM 15664</strain>
    </source>
</reference>
<dbReference type="Proteomes" id="UP000560069">
    <property type="component" value="Unassembled WGS sequence"/>
</dbReference>
<organism evidence="2 3">
    <name type="scientific">Nesterenkonia sandarakina</name>
    <dbReference type="NCBI Taxonomy" id="272918"/>
    <lineage>
        <taxon>Bacteria</taxon>
        <taxon>Bacillati</taxon>
        <taxon>Actinomycetota</taxon>
        <taxon>Actinomycetes</taxon>
        <taxon>Micrococcales</taxon>
        <taxon>Micrococcaceae</taxon>
        <taxon>Nesterenkonia</taxon>
    </lineage>
</organism>
<feature type="transmembrane region" description="Helical" evidence="1">
    <location>
        <begin position="96"/>
        <end position="116"/>
    </location>
</feature>
<keyword evidence="1" id="KW-0812">Transmembrane</keyword>
<gene>
    <name evidence="2" type="ORF">HNR11_000780</name>
</gene>
<feature type="transmembrane region" description="Helical" evidence="1">
    <location>
        <begin position="62"/>
        <end position="84"/>
    </location>
</feature>
<keyword evidence="3" id="KW-1185">Reference proteome</keyword>
<comment type="caution">
    <text evidence="2">The sequence shown here is derived from an EMBL/GenBank/DDBJ whole genome shotgun (WGS) entry which is preliminary data.</text>
</comment>
<feature type="transmembrane region" description="Helical" evidence="1">
    <location>
        <begin position="34"/>
        <end position="56"/>
    </location>
</feature>
<dbReference type="EMBL" id="JACCFQ010000001">
    <property type="protein sequence ID" value="NYJ16246.1"/>
    <property type="molecule type" value="Genomic_DNA"/>
</dbReference>
<evidence type="ECO:0000313" key="3">
    <source>
        <dbReference type="Proteomes" id="UP000560069"/>
    </source>
</evidence>
<evidence type="ECO:0000256" key="1">
    <source>
        <dbReference type="SAM" id="Phobius"/>
    </source>
</evidence>
<name>A0A7Z0E7B2_9MICC</name>
<sequence length="150" mass="15760">METPRSTPSPDEARRALDAAQREEQATINRPVPVWYFPALAGLILALFGLNALGGLSGPARILQATLIILLAVGMGALVGRVSFNQPAYRGTRVPWVTVGASGLLAGAVPITAILLDDVLGSWVWLMAGVILAAGILALGVPYERRHRGA</sequence>
<feature type="transmembrane region" description="Helical" evidence="1">
    <location>
        <begin position="122"/>
        <end position="143"/>
    </location>
</feature>